<evidence type="ECO:0000256" key="1">
    <source>
        <dbReference type="SAM" id="Phobius"/>
    </source>
</evidence>
<keyword evidence="1" id="KW-0472">Membrane</keyword>
<keyword evidence="1" id="KW-0812">Transmembrane</keyword>
<sequence>MIHRSKWSHLHSKICYGPIDMIDIYTMFNKHGCHLQERKEHSVHCKTCAIANKNRSFLQLLPNVYEVNNYLRTCFFSTHYFQKRLDIRWTEKVGPNNAICTFCPLTNKFQVDCGGATGKNAMAWAILFKFSKNFLLYGHVCACSLYNHINIAEGFIIKNSCEKQQSFFGLLLCHVPFLNMILQICFYSINPG</sequence>
<feature type="transmembrane region" description="Helical" evidence="1">
    <location>
        <begin position="167"/>
        <end position="189"/>
    </location>
</feature>
<organism evidence="2">
    <name type="scientific">Rhizophora mucronata</name>
    <name type="common">Asiatic mangrove</name>
    <dbReference type="NCBI Taxonomy" id="61149"/>
    <lineage>
        <taxon>Eukaryota</taxon>
        <taxon>Viridiplantae</taxon>
        <taxon>Streptophyta</taxon>
        <taxon>Embryophyta</taxon>
        <taxon>Tracheophyta</taxon>
        <taxon>Spermatophyta</taxon>
        <taxon>Magnoliopsida</taxon>
        <taxon>eudicotyledons</taxon>
        <taxon>Gunneridae</taxon>
        <taxon>Pentapetalae</taxon>
        <taxon>rosids</taxon>
        <taxon>fabids</taxon>
        <taxon>Malpighiales</taxon>
        <taxon>Rhizophoraceae</taxon>
        <taxon>Rhizophora</taxon>
    </lineage>
</organism>
<name>A0A2P2LIH3_RHIMU</name>
<protein>
    <submittedName>
        <fullName evidence="2">Uncharacterized protein MANES_03G197400</fullName>
    </submittedName>
</protein>
<accession>A0A2P2LIH3</accession>
<proteinExistence type="predicted"/>
<dbReference type="EMBL" id="GGEC01037276">
    <property type="protein sequence ID" value="MBX17760.1"/>
    <property type="molecule type" value="Transcribed_RNA"/>
</dbReference>
<keyword evidence="1" id="KW-1133">Transmembrane helix</keyword>
<dbReference type="AlphaFoldDB" id="A0A2P2LIH3"/>
<reference evidence="2" key="1">
    <citation type="submission" date="2018-02" db="EMBL/GenBank/DDBJ databases">
        <title>Rhizophora mucronata_Transcriptome.</title>
        <authorList>
            <person name="Meera S.P."/>
            <person name="Sreeshan A."/>
            <person name="Augustine A."/>
        </authorList>
    </citation>
    <scope>NUCLEOTIDE SEQUENCE</scope>
    <source>
        <tissue evidence="2">Leaf</tissue>
    </source>
</reference>
<evidence type="ECO:0000313" key="2">
    <source>
        <dbReference type="EMBL" id="MBX17760.1"/>
    </source>
</evidence>